<comment type="subcellular location">
    <subcellularLocation>
        <location evidence="1">Cell membrane</location>
        <topology evidence="1">Multi-pass membrane protein</topology>
    </subcellularLocation>
</comment>
<reference evidence="8 9" key="1">
    <citation type="submission" date="2024-03" db="EMBL/GenBank/DDBJ databases">
        <title>Human intestinal bacterial collection.</title>
        <authorList>
            <person name="Pauvert C."/>
            <person name="Hitch T.C.A."/>
            <person name="Clavel T."/>
        </authorList>
    </citation>
    <scope>NUCLEOTIDE SEQUENCE [LARGE SCALE GENOMIC DNA]</scope>
    <source>
        <strain evidence="8 9">CLA-JM-H38</strain>
    </source>
</reference>
<feature type="transmembrane region" description="Helical" evidence="6">
    <location>
        <begin position="482"/>
        <end position="502"/>
    </location>
</feature>
<accession>A0ABV1FA01</accession>
<evidence type="ECO:0000313" key="9">
    <source>
        <dbReference type="Proteomes" id="UP001490816"/>
    </source>
</evidence>
<evidence type="ECO:0000256" key="6">
    <source>
        <dbReference type="SAM" id="Phobius"/>
    </source>
</evidence>
<sequence>MKRLFGLIGFTFLFVLSAVFYSDFNEIVFAIIGSLGLLSVAVGIFLIVSKKNKSFGKSLCVFAFAVIYSVGNMIGYSEYINNTVINNYSDKEITASGYICDEIITTDSSCNFVIKTDKINGQPSDAKIQIISYSNVDAEPFEKVNFTAHTYKNNVNSQISHGIFLKAYSYDGFKIDATGEKATTFYSFAVSIRRAMKNSLDMLLPEDYSTLCRAVLLGEKTALDSSVKDDFSLTGTSFLIVVSGMHLVIITSFVLLLVRKLTKNRFIITGFTTFTVIAFMAVTGFAHSVVRAGIMMIIVSFASSNLRIADSLNNLGFAAIVLTAFNPYAVADIGMLLSFLATTGIILWSRPIESSVLRFFHYKNKRKDGFVGTVVYYIKRLFKICINMLSVSVSAFLWILPITAVAFNRISPTVILVSLLCEPFVSALLVCSLLCSVLFICPFISFFAYPFGLVSGLCSKAILWLVSTFSQLPFSTIKTHSLYWFVWIGVSVLLAIGGLFVINRKFYVRISVPISISVLVIGASLNVLLTADNGEMKIYNVGNGVFATVNCPDSCSVISCGGNRASADDVTADISERYSDIEYMIIPNQNNKYSSLERFAVTKFDLNNILVYDNDIEKQNLLNAFDGNSRQTFGGNSHFTLNLSDTVTDEVICVDNTMFQFIKGKNMTVLFVPTDADLSNLPEKCRNPDCLLIDSVPENFDLISCNTVIFSGLEKQFKKNYDSIKEISPTVISTSERNITVNLNGG</sequence>
<feature type="transmembrane region" description="Helical" evidence="6">
    <location>
        <begin position="414"/>
        <end position="440"/>
    </location>
</feature>
<gene>
    <name evidence="8" type="ORF">WMO39_07670</name>
</gene>
<feature type="transmembrane region" description="Helical" evidence="6">
    <location>
        <begin position="59"/>
        <end position="77"/>
    </location>
</feature>
<keyword evidence="2" id="KW-1003">Cell membrane</keyword>
<comment type="caution">
    <text evidence="8">The sequence shown here is derived from an EMBL/GenBank/DDBJ whole genome shotgun (WGS) entry which is preliminary data.</text>
</comment>
<dbReference type="Pfam" id="PF03772">
    <property type="entry name" value="Competence"/>
    <property type="match status" value="1"/>
</dbReference>
<feature type="transmembrane region" description="Helical" evidence="6">
    <location>
        <begin position="508"/>
        <end position="529"/>
    </location>
</feature>
<feature type="transmembrane region" description="Helical" evidence="6">
    <location>
        <begin position="265"/>
        <end position="283"/>
    </location>
</feature>
<feature type="transmembrane region" description="Helical" evidence="6">
    <location>
        <begin position="446"/>
        <end position="470"/>
    </location>
</feature>
<dbReference type="RefSeq" id="WP_117949162.1">
    <property type="nucleotide sequence ID" value="NZ_JBBMEZ010000019.1"/>
</dbReference>
<organism evidence="8 9">
    <name type="scientific">Ruminococcoides intestinale</name>
    <dbReference type="NCBI Taxonomy" id="3133162"/>
    <lineage>
        <taxon>Bacteria</taxon>
        <taxon>Bacillati</taxon>
        <taxon>Bacillota</taxon>
        <taxon>Clostridia</taxon>
        <taxon>Eubacteriales</taxon>
        <taxon>Oscillospiraceae</taxon>
        <taxon>Ruminococcoides</taxon>
    </lineage>
</organism>
<dbReference type="InterPro" id="IPR004477">
    <property type="entry name" value="ComEC_N"/>
</dbReference>
<dbReference type="EMBL" id="JBBMEZ010000019">
    <property type="protein sequence ID" value="MEQ2470203.1"/>
    <property type="molecule type" value="Genomic_DNA"/>
</dbReference>
<dbReference type="PANTHER" id="PTHR30619">
    <property type="entry name" value="DNA INTERNALIZATION/COMPETENCE PROTEIN COMEC/REC2"/>
    <property type="match status" value="1"/>
</dbReference>
<keyword evidence="5 6" id="KW-0472">Membrane</keyword>
<keyword evidence="3 6" id="KW-0812">Transmembrane</keyword>
<feature type="transmembrane region" description="Helical" evidence="6">
    <location>
        <begin position="315"/>
        <end position="348"/>
    </location>
</feature>
<protein>
    <submittedName>
        <fullName evidence="8">ComEC/Rec2 family competence protein</fullName>
    </submittedName>
</protein>
<feature type="transmembrane region" description="Helical" evidence="6">
    <location>
        <begin position="27"/>
        <end position="47"/>
    </location>
</feature>
<evidence type="ECO:0000256" key="5">
    <source>
        <dbReference type="ARBA" id="ARBA00023136"/>
    </source>
</evidence>
<evidence type="ECO:0000256" key="4">
    <source>
        <dbReference type="ARBA" id="ARBA00022989"/>
    </source>
</evidence>
<proteinExistence type="predicted"/>
<feature type="transmembrane region" description="Helical" evidence="6">
    <location>
        <begin position="238"/>
        <end position="258"/>
    </location>
</feature>
<dbReference type="InterPro" id="IPR052159">
    <property type="entry name" value="Competence_DNA_uptake"/>
</dbReference>
<dbReference type="Proteomes" id="UP001490816">
    <property type="component" value="Unassembled WGS sequence"/>
</dbReference>
<evidence type="ECO:0000256" key="1">
    <source>
        <dbReference type="ARBA" id="ARBA00004651"/>
    </source>
</evidence>
<dbReference type="NCBIfam" id="TIGR00360">
    <property type="entry name" value="ComEC_N-term"/>
    <property type="match status" value="1"/>
</dbReference>
<keyword evidence="9" id="KW-1185">Reference proteome</keyword>
<evidence type="ECO:0000256" key="3">
    <source>
        <dbReference type="ARBA" id="ARBA00022692"/>
    </source>
</evidence>
<feature type="transmembrane region" description="Helical" evidence="6">
    <location>
        <begin position="381"/>
        <end position="407"/>
    </location>
</feature>
<evidence type="ECO:0000313" key="8">
    <source>
        <dbReference type="EMBL" id="MEQ2470203.1"/>
    </source>
</evidence>
<dbReference type="PANTHER" id="PTHR30619:SF1">
    <property type="entry name" value="RECOMBINATION PROTEIN 2"/>
    <property type="match status" value="1"/>
</dbReference>
<name>A0ABV1FA01_9FIRM</name>
<evidence type="ECO:0000256" key="2">
    <source>
        <dbReference type="ARBA" id="ARBA00022475"/>
    </source>
</evidence>
<keyword evidence="4 6" id="KW-1133">Transmembrane helix</keyword>
<evidence type="ECO:0000259" key="7">
    <source>
        <dbReference type="Pfam" id="PF03772"/>
    </source>
</evidence>
<feature type="domain" description="ComEC/Rec2-related protein" evidence="7">
    <location>
        <begin position="216"/>
        <end position="499"/>
    </location>
</feature>